<dbReference type="OrthoDB" id="7510999at2"/>
<name>A0A0K0Y7K6_9RHOB</name>
<protein>
    <submittedName>
        <fullName evidence="1">Uncharacterized protein</fullName>
    </submittedName>
</protein>
<accession>A0A0K0Y7K6</accession>
<dbReference type="EMBL" id="CP012160">
    <property type="protein sequence ID" value="AKS46847.1"/>
    <property type="molecule type" value="Genomic_DNA"/>
</dbReference>
<proteinExistence type="predicted"/>
<reference evidence="1 2" key="1">
    <citation type="journal article" date="2015" name="Genome Announc.">
        <title>Closed Genome Sequence of Octadecabacter temperatus SB1, the First Mesophilic Species of the Genus Octadecabacter.</title>
        <authorList>
            <person name="Voget S."/>
            <person name="Billerbeck S."/>
            <person name="Simon M."/>
            <person name="Daniel R."/>
        </authorList>
    </citation>
    <scope>NUCLEOTIDE SEQUENCE [LARGE SCALE GENOMIC DNA]</scope>
    <source>
        <strain evidence="1 2">SB1</strain>
    </source>
</reference>
<dbReference type="RefSeq" id="WP_049835116.1">
    <property type="nucleotide sequence ID" value="NZ_CP012160.1"/>
</dbReference>
<dbReference type="AlphaFoldDB" id="A0A0K0Y7K6"/>
<gene>
    <name evidence="1" type="ORF">OSB_23110</name>
</gene>
<organism evidence="1 2">
    <name type="scientific">Octadecabacter temperatus</name>
    <dbReference type="NCBI Taxonomy" id="1458307"/>
    <lineage>
        <taxon>Bacteria</taxon>
        <taxon>Pseudomonadati</taxon>
        <taxon>Pseudomonadota</taxon>
        <taxon>Alphaproteobacteria</taxon>
        <taxon>Rhodobacterales</taxon>
        <taxon>Roseobacteraceae</taxon>
        <taxon>Octadecabacter</taxon>
    </lineage>
</organism>
<sequence>MLRLASILYSIVGSSLAGTFVIAALVTGYDTMWPILIAAVAGFVLALPLTYYVTKAMTGK</sequence>
<evidence type="ECO:0000313" key="1">
    <source>
        <dbReference type="EMBL" id="AKS46847.1"/>
    </source>
</evidence>
<dbReference type="STRING" id="1458307.OSB_23110"/>
<dbReference type="KEGG" id="otm:OSB_23110"/>
<dbReference type="Proteomes" id="UP000067444">
    <property type="component" value="Chromosome"/>
</dbReference>
<keyword evidence="2" id="KW-1185">Reference proteome</keyword>
<evidence type="ECO:0000313" key="2">
    <source>
        <dbReference type="Proteomes" id="UP000067444"/>
    </source>
</evidence>